<dbReference type="InterPro" id="IPR001841">
    <property type="entry name" value="Znf_RING"/>
</dbReference>
<sequence>MDTLKESLNYIACRKECEICMEHRYLKQFCEKHSFCHSCCKHWCEQNIFCPICRDKCTNKDYLEYDYHLKNCDYQYFKDKYENYFQIWHKESCIKKKHKFFITLYENHILFYCKDCHIEQLFFS</sequence>
<dbReference type="SUPFAM" id="SSF57850">
    <property type="entry name" value="RING/U-box"/>
    <property type="match status" value="1"/>
</dbReference>
<reference evidence="2" key="1">
    <citation type="journal article" date="2020" name="Nature">
        <title>Giant virus diversity and host interactions through global metagenomics.</title>
        <authorList>
            <person name="Schulz F."/>
            <person name="Roux S."/>
            <person name="Paez-Espino D."/>
            <person name="Jungbluth S."/>
            <person name="Walsh D.A."/>
            <person name="Denef V.J."/>
            <person name="McMahon K.D."/>
            <person name="Konstantinidis K.T."/>
            <person name="Eloe-Fadrosh E.A."/>
            <person name="Kyrpides N.C."/>
            <person name="Woyke T."/>
        </authorList>
    </citation>
    <scope>NUCLEOTIDE SEQUENCE</scope>
    <source>
        <strain evidence="2">GVMAG-S-ERX556049-19</strain>
    </source>
</reference>
<organism evidence="2">
    <name type="scientific">viral metagenome</name>
    <dbReference type="NCBI Taxonomy" id="1070528"/>
    <lineage>
        <taxon>unclassified sequences</taxon>
        <taxon>metagenomes</taxon>
        <taxon>organismal metagenomes</taxon>
    </lineage>
</organism>
<evidence type="ECO:0000259" key="1">
    <source>
        <dbReference type="PROSITE" id="PS50089"/>
    </source>
</evidence>
<proteinExistence type="predicted"/>
<accession>A0A6C0FB14</accession>
<name>A0A6C0FB14_9ZZZZ</name>
<dbReference type="PROSITE" id="PS50089">
    <property type="entry name" value="ZF_RING_2"/>
    <property type="match status" value="1"/>
</dbReference>
<dbReference type="AlphaFoldDB" id="A0A6C0FB14"/>
<evidence type="ECO:0000313" key="2">
    <source>
        <dbReference type="EMBL" id="QHT37739.1"/>
    </source>
</evidence>
<dbReference type="EMBL" id="MN738820">
    <property type="protein sequence ID" value="QHT37739.1"/>
    <property type="molecule type" value="Genomic_DNA"/>
</dbReference>
<dbReference type="Gene3D" id="3.30.40.10">
    <property type="entry name" value="Zinc/RING finger domain, C3HC4 (zinc finger)"/>
    <property type="match status" value="1"/>
</dbReference>
<protein>
    <recommendedName>
        <fullName evidence="1">RING-type domain-containing protein</fullName>
    </recommendedName>
</protein>
<feature type="domain" description="RING-type" evidence="1">
    <location>
        <begin position="17"/>
        <end position="54"/>
    </location>
</feature>
<dbReference type="InterPro" id="IPR013083">
    <property type="entry name" value="Znf_RING/FYVE/PHD"/>
</dbReference>